<organism evidence="5 6">
    <name type="scientific">Mycoplasmoides gallisepticum S6</name>
    <dbReference type="NCBI Taxonomy" id="1006581"/>
    <lineage>
        <taxon>Bacteria</taxon>
        <taxon>Bacillati</taxon>
        <taxon>Mycoplasmatota</taxon>
        <taxon>Mycoplasmoidales</taxon>
        <taxon>Mycoplasmoidaceae</taxon>
        <taxon>Mycoplasmoides</taxon>
    </lineage>
</organism>
<dbReference type="InterPro" id="IPR030942">
    <property type="entry name" value="Mycoplas_M_dom"/>
</dbReference>
<protein>
    <submittedName>
        <fullName evidence="5">Procyclic acidic repetitive protein, M-domain IgG blocking protein</fullName>
    </submittedName>
</protein>
<keyword evidence="2" id="KW-1133">Transmembrane helix</keyword>
<feature type="region of interest" description="Disordered" evidence="1">
    <location>
        <begin position="55"/>
        <end position="151"/>
    </location>
</feature>
<dbReference type="InterPro" id="IPR058860">
    <property type="entry name" value="MIB_M2"/>
</dbReference>
<dbReference type="HOGENOM" id="CLU_461396_0_0_14"/>
<dbReference type="InterPro" id="IPR030941">
    <property type="entry name" value="Predic_Ig_block"/>
</dbReference>
<keyword evidence="2" id="KW-0812">Transmembrane</keyword>
<keyword evidence="2" id="KW-0472">Membrane</keyword>
<feature type="domain" description="IgG-blocking virulence" evidence="3">
    <location>
        <begin position="276"/>
        <end position="471"/>
    </location>
</feature>
<feature type="compositionally biased region" description="Basic and acidic residues" evidence="1">
    <location>
        <begin position="88"/>
        <end position="106"/>
    </location>
</feature>
<dbReference type="RefSeq" id="WP_011883569.1">
    <property type="nucleotide sequence ID" value="NC_023030.2"/>
</dbReference>
<name>A0A0F6CLI2_MYCGL</name>
<dbReference type="Pfam" id="PF26360">
    <property type="entry name" value="MIB_M1"/>
    <property type="match status" value="1"/>
</dbReference>
<feature type="domain" description="Mycoplasma immunoglobulin binding protein M2" evidence="4">
    <location>
        <begin position="489"/>
        <end position="662"/>
    </location>
</feature>
<evidence type="ECO:0000313" key="5">
    <source>
        <dbReference type="EMBL" id="AHB99954.1"/>
    </source>
</evidence>
<dbReference type="eggNOG" id="COG0810">
    <property type="taxonomic scope" value="Bacteria"/>
</dbReference>
<evidence type="ECO:0000259" key="3">
    <source>
        <dbReference type="Pfam" id="PF26360"/>
    </source>
</evidence>
<evidence type="ECO:0000256" key="1">
    <source>
        <dbReference type="SAM" id="MobiDB-lite"/>
    </source>
</evidence>
<evidence type="ECO:0000313" key="6">
    <source>
        <dbReference type="Proteomes" id="UP000018735"/>
    </source>
</evidence>
<accession>A0A0F6CLI2</accession>
<feature type="compositionally biased region" description="Polar residues" evidence="1">
    <location>
        <begin position="55"/>
        <end position="68"/>
    </location>
</feature>
<sequence>MLSSKKRKIIKLISISTSSVIIGAASTFGIIYSTTESNSQTTLIQRNNVVKLDQGSNGVNDLQNSNRDFNLPPEQQKPDNKPIIVNPPEKKPEAKPDPQPKPEPKPQPKPQPSPFDKLAPDTQIKYVTYTPGNYNLDPNTPKQPNDPSKQAIRDAAAAALYKETVTSLTSARDKLDAAIKSGNGANDTATRDAIRKLSGYDGNEDFFNNVWKQLFTNVVNGKTAAEWLLDSIQNWLNGNLVGESKANRTWKIFVNKDLTVNVAFGYKNENDNPVLNYYKEVNSYKVLGNPDWKYSPNSDDIIKGNFRGWSKTDVSDQYTNGTYGIGKDDGIQVLNYSPDDKSSDYYKDKKDLKMFILDVDNTSGYQKFIDFITKVYENDKNSKIGVTLKNVGKAHTTRNVYDIIKALPPNVETLTVFLHGADTTSLLALEDRQIKELNLYTTGQVNTDLWGINPLALKHINFIPSLLAYNVGGFDPYPPGSTIASTPIFTTLKFDRNDDYKRVQEGLDIAKARRSERIFQGNHQGDGAKPVFWDFADAPIITSLKNLNVHDAELKQVRLSSKLIQSDPDSGTTFVTYDLADFNHSQWTAAMQYQPSYLKRYISFGRGTEIAQPNTLVLRGDISTLEREGLDNLLSFIKYTTNSGAFRNVLVSSDFLGQQLQQAAASQNNSLTYTVLSLEKLNEVKKLEFGIDNTLNAIGEPKNKA</sequence>
<dbReference type="Proteomes" id="UP000018735">
    <property type="component" value="Chromosome"/>
</dbReference>
<evidence type="ECO:0000256" key="2">
    <source>
        <dbReference type="SAM" id="Phobius"/>
    </source>
</evidence>
<proteinExistence type="predicted"/>
<dbReference type="NCBIfam" id="TIGR04526">
    <property type="entry name" value="predic_Ig_block"/>
    <property type="match status" value="1"/>
</dbReference>
<dbReference type="AlphaFoldDB" id="A0A0F6CLI2"/>
<feature type="transmembrane region" description="Helical" evidence="2">
    <location>
        <begin position="12"/>
        <end position="32"/>
    </location>
</feature>
<dbReference type="KEGG" id="mgz:GCW_03985"/>
<reference evidence="5 6" key="1">
    <citation type="journal article" date="2011" name="PLoS ONE">
        <title>Core proteome of the minimal cell: comparative proteomics of three mollicute species.</title>
        <authorList>
            <person name="Fisunov G.Y."/>
            <person name="Alexeev D.G."/>
            <person name="Bazaleev N.A."/>
            <person name="Ladygina V.G."/>
            <person name="Galyamina M.A."/>
            <person name="Kondratov I.G."/>
            <person name="Zhukova N.A."/>
            <person name="Serebryakova M.V."/>
            <person name="Demina I.A."/>
            <person name="Govorun V.M."/>
        </authorList>
    </citation>
    <scope>NUCLEOTIDE SEQUENCE [LARGE SCALE GENOMIC DNA]</scope>
    <source>
        <strain evidence="5 6">S6</strain>
    </source>
</reference>
<evidence type="ECO:0000259" key="4">
    <source>
        <dbReference type="Pfam" id="PF26364"/>
    </source>
</evidence>
<feature type="compositionally biased region" description="Polar residues" evidence="1">
    <location>
        <begin position="130"/>
        <end position="148"/>
    </location>
</feature>
<dbReference type="Pfam" id="PF26364">
    <property type="entry name" value="MIB_M2"/>
    <property type="match status" value="1"/>
</dbReference>
<dbReference type="EMBL" id="CP006916">
    <property type="protein sequence ID" value="AHB99954.1"/>
    <property type="molecule type" value="Genomic_DNA"/>
</dbReference>
<gene>
    <name evidence="5" type="ORF">GCW_03985</name>
</gene>
<dbReference type="NCBIfam" id="TIGR04524">
    <property type="entry name" value="mycoplas_M_dom"/>
    <property type="match status" value="1"/>
</dbReference>